<feature type="region of interest" description="Disordered" evidence="1">
    <location>
        <begin position="1"/>
        <end position="20"/>
    </location>
</feature>
<name>A0A218Z5G3_9HELO</name>
<dbReference type="AlphaFoldDB" id="A0A218Z5G3"/>
<evidence type="ECO:0000313" key="2">
    <source>
        <dbReference type="EMBL" id="OWP03331.1"/>
    </source>
</evidence>
<reference evidence="2 3" key="1">
    <citation type="submission" date="2017-04" db="EMBL/GenBank/DDBJ databases">
        <title>Draft genome sequence of Marssonina coronaria NL1: causal agent of apple blotch.</title>
        <authorList>
            <person name="Cheng Q."/>
        </authorList>
    </citation>
    <scope>NUCLEOTIDE SEQUENCE [LARGE SCALE GENOMIC DNA]</scope>
    <source>
        <strain evidence="2 3">NL1</strain>
    </source>
</reference>
<proteinExistence type="predicted"/>
<dbReference type="Proteomes" id="UP000242519">
    <property type="component" value="Unassembled WGS sequence"/>
</dbReference>
<feature type="compositionally biased region" description="Basic and acidic residues" evidence="1">
    <location>
        <begin position="103"/>
        <end position="115"/>
    </location>
</feature>
<feature type="compositionally biased region" description="Polar residues" evidence="1">
    <location>
        <begin position="1"/>
        <end position="13"/>
    </location>
</feature>
<dbReference type="EMBL" id="MZNU01000176">
    <property type="protein sequence ID" value="OWP03331.1"/>
    <property type="molecule type" value="Genomic_DNA"/>
</dbReference>
<feature type="region of interest" description="Disordered" evidence="1">
    <location>
        <begin position="90"/>
        <end position="115"/>
    </location>
</feature>
<gene>
    <name evidence="2" type="ORF">B2J93_7349</name>
</gene>
<comment type="caution">
    <text evidence="2">The sequence shown here is derived from an EMBL/GenBank/DDBJ whole genome shotgun (WGS) entry which is preliminary data.</text>
</comment>
<sequence length="248" mass="26486">MAAPGQTGTSRINTPKYGIRPRQCVNGDAASSPPGVWPEFAAAHGLARICQATEDYRSLPGGARILFSSPTIGATEPSYTRKVGGGADGTNLHGGMESVQRQSLDREARKGRMTRDPSMQCKLEYRRSVQHSIVSFTATDTATAKGVQYLCYVAWPVDSTRFFPDQSEGKTGTTGTEVWRGAGAEACRPRKGCDVDGNRATISRAECFNDHAGACIRFTGYTGCQSAHLVSTAQARPSQGLGRMLCVA</sequence>
<organism evidence="2 3">
    <name type="scientific">Diplocarpon coronariae</name>
    <dbReference type="NCBI Taxonomy" id="2795749"/>
    <lineage>
        <taxon>Eukaryota</taxon>
        <taxon>Fungi</taxon>
        <taxon>Dikarya</taxon>
        <taxon>Ascomycota</taxon>
        <taxon>Pezizomycotina</taxon>
        <taxon>Leotiomycetes</taxon>
        <taxon>Helotiales</taxon>
        <taxon>Drepanopezizaceae</taxon>
        <taxon>Diplocarpon</taxon>
    </lineage>
</organism>
<evidence type="ECO:0000313" key="3">
    <source>
        <dbReference type="Proteomes" id="UP000242519"/>
    </source>
</evidence>
<accession>A0A218Z5G3</accession>
<keyword evidence="3" id="KW-1185">Reference proteome</keyword>
<evidence type="ECO:0000256" key="1">
    <source>
        <dbReference type="SAM" id="MobiDB-lite"/>
    </source>
</evidence>
<dbReference type="InParanoid" id="A0A218Z5G3"/>
<protein>
    <submittedName>
        <fullName evidence="2">Uncharacterized protein</fullName>
    </submittedName>
</protein>